<dbReference type="CDD" id="cd19542">
    <property type="entry name" value="CT_NRPS-like"/>
    <property type="match status" value="2"/>
</dbReference>
<dbReference type="FunFam" id="3.30.300.30:FF:000033">
    <property type="entry name" value="Nonribosomal siderophore peptide synthase SidC"/>
    <property type="match status" value="1"/>
</dbReference>
<evidence type="ECO:0000256" key="4">
    <source>
        <dbReference type="ARBA" id="ARBA00022598"/>
    </source>
</evidence>
<dbReference type="PROSITE" id="PS00012">
    <property type="entry name" value="PHOSPHOPANTETHEINE"/>
    <property type="match status" value="5"/>
</dbReference>
<dbReference type="InterPro" id="IPR020806">
    <property type="entry name" value="PKS_PP-bd"/>
</dbReference>
<dbReference type="InterPro" id="IPR045851">
    <property type="entry name" value="AMP-bd_C_sf"/>
</dbReference>
<dbReference type="Gene3D" id="1.10.1200.10">
    <property type="entry name" value="ACP-like"/>
    <property type="match status" value="6"/>
</dbReference>
<dbReference type="Gene3D" id="3.30.559.10">
    <property type="entry name" value="Chloramphenicol acetyltransferase-like domain"/>
    <property type="match status" value="6"/>
</dbReference>
<dbReference type="NCBIfam" id="TIGR01733">
    <property type="entry name" value="AA-adenyl-dom"/>
    <property type="match status" value="3"/>
</dbReference>
<dbReference type="Pfam" id="PF00550">
    <property type="entry name" value="PP-binding"/>
    <property type="match status" value="6"/>
</dbReference>
<dbReference type="SUPFAM" id="SSF47336">
    <property type="entry name" value="ACP-like"/>
    <property type="match status" value="6"/>
</dbReference>
<evidence type="ECO:0000256" key="6">
    <source>
        <dbReference type="SAM" id="MobiDB-lite"/>
    </source>
</evidence>
<evidence type="ECO:0000313" key="9">
    <source>
        <dbReference type="Proteomes" id="UP000799440"/>
    </source>
</evidence>
<dbReference type="SUPFAM" id="SSF52777">
    <property type="entry name" value="CoA-dependent acyltransferases"/>
    <property type="match status" value="12"/>
</dbReference>
<dbReference type="EMBL" id="MU006570">
    <property type="protein sequence ID" value="KAF2748011.1"/>
    <property type="molecule type" value="Genomic_DNA"/>
</dbReference>
<dbReference type="PANTHER" id="PTHR45527:SF1">
    <property type="entry name" value="FATTY ACID SYNTHASE"/>
    <property type="match status" value="1"/>
</dbReference>
<dbReference type="OrthoDB" id="416786at2759"/>
<dbReference type="GO" id="GO:0010106">
    <property type="term" value="P:cellular response to iron ion starvation"/>
    <property type="evidence" value="ECO:0007669"/>
    <property type="project" value="UniProtKB-ARBA"/>
</dbReference>
<feature type="domain" description="Carrier" evidence="7">
    <location>
        <begin position="4314"/>
        <end position="4387"/>
    </location>
</feature>
<feature type="domain" description="Carrier" evidence="7">
    <location>
        <begin position="551"/>
        <end position="625"/>
    </location>
</feature>
<dbReference type="GO" id="GO:0031177">
    <property type="term" value="F:phosphopantetheine binding"/>
    <property type="evidence" value="ECO:0007669"/>
    <property type="project" value="InterPro"/>
</dbReference>
<dbReference type="SUPFAM" id="SSF56801">
    <property type="entry name" value="Acetyl-CoA synthetase-like"/>
    <property type="match status" value="4"/>
</dbReference>
<accession>A0A6A6VFP0</accession>
<name>A0A6A6VFP0_9PLEO</name>
<keyword evidence="4" id="KW-0436">Ligase</keyword>
<dbReference type="PROSITE" id="PS00455">
    <property type="entry name" value="AMP_BINDING"/>
    <property type="match status" value="1"/>
</dbReference>
<dbReference type="GO" id="GO:0016874">
    <property type="term" value="F:ligase activity"/>
    <property type="evidence" value="ECO:0007669"/>
    <property type="project" value="UniProtKB-KW"/>
</dbReference>
<comment type="similarity">
    <text evidence="5">Belongs to the NRP synthetase family.</text>
</comment>
<dbReference type="FunFam" id="3.30.300.30:FF:000015">
    <property type="entry name" value="Nonribosomal peptide synthase SidD"/>
    <property type="match status" value="2"/>
</dbReference>
<evidence type="ECO:0000259" key="7">
    <source>
        <dbReference type="PROSITE" id="PS50075"/>
    </source>
</evidence>
<feature type="domain" description="Carrier" evidence="7">
    <location>
        <begin position="3756"/>
        <end position="3832"/>
    </location>
</feature>
<evidence type="ECO:0000256" key="2">
    <source>
        <dbReference type="ARBA" id="ARBA00022450"/>
    </source>
</evidence>
<proteinExistence type="inferred from homology"/>
<dbReference type="PANTHER" id="PTHR45527">
    <property type="entry name" value="NONRIBOSOMAL PEPTIDE SYNTHETASE"/>
    <property type="match status" value="1"/>
</dbReference>
<dbReference type="FunFam" id="3.40.50.980:FF:000001">
    <property type="entry name" value="Non-ribosomal peptide synthetase"/>
    <property type="match status" value="2"/>
</dbReference>
<dbReference type="SMART" id="SM00823">
    <property type="entry name" value="PKS_PP"/>
    <property type="match status" value="6"/>
</dbReference>
<dbReference type="Gene3D" id="3.40.50.12780">
    <property type="entry name" value="N-terminal domain of ligase-like"/>
    <property type="match status" value="4"/>
</dbReference>
<keyword evidence="2" id="KW-0596">Phosphopantetheine</keyword>
<dbReference type="NCBIfam" id="NF003417">
    <property type="entry name" value="PRK04813.1"/>
    <property type="match status" value="4"/>
</dbReference>
<evidence type="ECO:0000256" key="3">
    <source>
        <dbReference type="ARBA" id="ARBA00022553"/>
    </source>
</evidence>
<keyword evidence="9" id="KW-1185">Reference proteome</keyword>
<dbReference type="GO" id="GO:0043041">
    <property type="term" value="P:amino acid activation for nonribosomal peptide biosynthetic process"/>
    <property type="evidence" value="ECO:0007669"/>
    <property type="project" value="TreeGrafter"/>
</dbReference>
<dbReference type="Proteomes" id="UP000799440">
    <property type="component" value="Unassembled WGS sequence"/>
</dbReference>
<dbReference type="GO" id="GO:0005737">
    <property type="term" value="C:cytoplasm"/>
    <property type="evidence" value="ECO:0007669"/>
    <property type="project" value="TreeGrafter"/>
</dbReference>
<feature type="domain" description="Carrier" evidence="7">
    <location>
        <begin position="4869"/>
        <end position="4943"/>
    </location>
</feature>
<dbReference type="Gene3D" id="3.30.559.30">
    <property type="entry name" value="Nonribosomal peptide synthetase, condensation domain"/>
    <property type="match status" value="6"/>
</dbReference>
<organism evidence="8 9">
    <name type="scientific">Sporormia fimetaria CBS 119925</name>
    <dbReference type="NCBI Taxonomy" id="1340428"/>
    <lineage>
        <taxon>Eukaryota</taxon>
        <taxon>Fungi</taxon>
        <taxon>Dikarya</taxon>
        <taxon>Ascomycota</taxon>
        <taxon>Pezizomycotina</taxon>
        <taxon>Dothideomycetes</taxon>
        <taxon>Pleosporomycetidae</taxon>
        <taxon>Pleosporales</taxon>
        <taxon>Sporormiaceae</taxon>
        <taxon>Sporormia</taxon>
    </lineage>
</organism>
<protein>
    <submittedName>
        <fullName evidence="8">Nonribosomal peptide synthetase-like protein 2</fullName>
    </submittedName>
</protein>
<dbReference type="Pfam" id="PF00501">
    <property type="entry name" value="AMP-binding"/>
    <property type="match status" value="4"/>
</dbReference>
<feature type="domain" description="Carrier" evidence="7">
    <location>
        <begin position="2675"/>
        <end position="2751"/>
    </location>
</feature>
<dbReference type="Gene3D" id="3.30.300.30">
    <property type="match status" value="4"/>
</dbReference>
<reference evidence="8" key="1">
    <citation type="journal article" date="2020" name="Stud. Mycol.">
        <title>101 Dothideomycetes genomes: a test case for predicting lifestyles and emergence of pathogens.</title>
        <authorList>
            <person name="Haridas S."/>
            <person name="Albert R."/>
            <person name="Binder M."/>
            <person name="Bloem J."/>
            <person name="Labutti K."/>
            <person name="Salamov A."/>
            <person name="Andreopoulos B."/>
            <person name="Baker S."/>
            <person name="Barry K."/>
            <person name="Bills G."/>
            <person name="Bluhm B."/>
            <person name="Cannon C."/>
            <person name="Castanera R."/>
            <person name="Culley D."/>
            <person name="Daum C."/>
            <person name="Ezra D."/>
            <person name="Gonzalez J."/>
            <person name="Henrissat B."/>
            <person name="Kuo A."/>
            <person name="Liang C."/>
            <person name="Lipzen A."/>
            <person name="Lutzoni F."/>
            <person name="Magnuson J."/>
            <person name="Mondo S."/>
            <person name="Nolan M."/>
            <person name="Ohm R."/>
            <person name="Pangilinan J."/>
            <person name="Park H.-J."/>
            <person name="Ramirez L."/>
            <person name="Alfaro M."/>
            <person name="Sun H."/>
            <person name="Tritt A."/>
            <person name="Yoshinaga Y."/>
            <person name="Zwiers L.-H."/>
            <person name="Turgeon B."/>
            <person name="Goodwin S."/>
            <person name="Spatafora J."/>
            <person name="Crous P."/>
            <person name="Grigoriev I."/>
        </authorList>
    </citation>
    <scope>NUCLEOTIDE SEQUENCE</scope>
    <source>
        <strain evidence="8">CBS 119925</strain>
    </source>
</reference>
<feature type="region of interest" description="Disordered" evidence="6">
    <location>
        <begin position="4849"/>
        <end position="4868"/>
    </location>
</feature>
<gene>
    <name evidence="8" type="ORF">M011DRAFT_401181</name>
</gene>
<keyword evidence="3" id="KW-0597">Phosphoprotein</keyword>
<dbReference type="Pfam" id="PF00668">
    <property type="entry name" value="Condensation"/>
    <property type="match status" value="6"/>
</dbReference>
<dbReference type="InterPro" id="IPR000873">
    <property type="entry name" value="AMP-dep_synth/lig_dom"/>
</dbReference>
<dbReference type="FunFam" id="3.40.50.12780:FF:000024">
    <property type="entry name" value="Nonribosomal siderophore peptide synthase SidC"/>
    <property type="match status" value="2"/>
</dbReference>
<dbReference type="InterPro" id="IPR006162">
    <property type="entry name" value="Ppantetheine_attach_site"/>
</dbReference>
<dbReference type="InterPro" id="IPR036736">
    <property type="entry name" value="ACP-like_sf"/>
</dbReference>
<dbReference type="InterPro" id="IPR042099">
    <property type="entry name" value="ANL_N_sf"/>
</dbReference>
<dbReference type="InterPro" id="IPR009081">
    <property type="entry name" value="PP-bd_ACP"/>
</dbReference>
<dbReference type="PROSITE" id="PS50075">
    <property type="entry name" value="CARRIER"/>
    <property type="match status" value="6"/>
</dbReference>
<comment type="pathway">
    <text evidence="1">Siderophore biosynthesis.</text>
</comment>
<evidence type="ECO:0000313" key="8">
    <source>
        <dbReference type="EMBL" id="KAF2748011.1"/>
    </source>
</evidence>
<dbReference type="InterPro" id="IPR001242">
    <property type="entry name" value="Condensation_dom"/>
</dbReference>
<dbReference type="CDD" id="cd05918">
    <property type="entry name" value="A_NRPS_SidN3_like"/>
    <property type="match status" value="3"/>
</dbReference>
<dbReference type="InterPro" id="IPR010071">
    <property type="entry name" value="AA_adenyl_dom"/>
</dbReference>
<feature type="domain" description="Carrier" evidence="7">
    <location>
        <begin position="1625"/>
        <end position="1699"/>
    </location>
</feature>
<dbReference type="InterPro" id="IPR020845">
    <property type="entry name" value="AMP-binding_CS"/>
</dbReference>
<evidence type="ECO:0000256" key="5">
    <source>
        <dbReference type="ARBA" id="ARBA00029454"/>
    </source>
</evidence>
<dbReference type="GO" id="GO:0031169">
    <property type="term" value="P:ferrichrome biosynthetic process"/>
    <property type="evidence" value="ECO:0007669"/>
    <property type="project" value="UniProtKB-ARBA"/>
</dbReference>
<sequence length="5440" mass="603740">MPDACTTCRGTDCTGVLPTILPKQEIAERIPEHTPPLSILNPDPVLLPGPGLLHDLIRQSFRPADIAIDFLEDGSRKRLSYEALHSWSDQLANEINCTLAEQEHASIVIPIFLPQCPALYVSILAILKAGRAFCPLSLDTPKDRLRFIFDDLGATLVVSSAIHCSPFFAENNIKTINALGNGLLRPNQEVCSPRPRPANIAYVLYTSGSTGLPKAVAVSHKAVTQSLLAHDRHIPPFKRFLQFAAPTFDVSIFEIFFPLFRGQTVVGCSRAHMLNDLPTIINEMDVDAAELTPTVVTNLLRGRKSVPGLRLLLTIGEMLTQRVVEEFGGDSMSSILWGMYGPTEAAIHCTLQPKFPRQSSVGSIGIPLDTVSAYIMEPATKEQPCSPQILPLGEIGELVLGGHQIAEGYLNRPELTEAAYVSHPELGRLYRTGDKAKMLKSGRLECLGRIVSGQVKVRGQRVELGEIEHSITRINGCHNAVALVIDGDLVAFYSGSDSLVEREVIESCKRWLPSHMVPTKVVRLASMPLLPSGKVDKRALEQTFSSRGETNDVSTASTSIIHRVLQDVLRHSISPGTAFSSLGLDSLRAIQISSRLRTHGYDLMASDVLSARNMEDLISVADPKPHLNGTTKPQAFDNLKLALLDLPELAGCVEAVCSVIPCTPLQEAMLVESRRRPGLYCNWIEIELPSGLSFERIQGMLMHLAAVNSVLRSGFFHVSSSTGSFVQVTWKDLQDSQIREVTQFSKQSSSGSPDWLRRPLDVQVNTTLRKPRVLFHMHHALYDGWSLDLLLRDINNLIVSEQLSTRPQYEDVVRFYLGPRYEREKAVSAAYWANVIEGYTPSYLPNFNGRIVHNGSLRSTTRVSSVRTHQLFACAERCAVSPQTFFQAALLRMLSYVLDSPDVVIGSVISGRNIPIPGVENIVGPCIASLPLRINVSRFGHVMDVLRELHVLNRGMLQHCALPLRDIGKMCGLRPGTSLFDVLFIWQESPYSYNGNSAARIVDQVDALEYKLTVEIEPRAEEIAVKATYDSGTLPMDQVQHLLQQIDDIVDFFVEDPQRSMEDILNCFQLSSLSVANPFPAKRPVPEGPTHCVERWAAETPEAEAIAVGTKVNGVMTLVDSVSYATLNARANQLAWAISEYGISNDELICVYMEKSVNLYVSILAVLKLGCGYLPIVPESPLERTSKIIAEAGIRLCLSESPTSKAVRDMSSCNVVDVDLLDLCRQSERNPRKTYNGSHLAYAVFTSGSTGTPKGVLVTQDNLMSNIEYLFHLYPTSRSSRLLQSCSQAFDVSVFEIFFTWYAGMCLCTAGRDDLYSDLEHSINRLGVTHLSMTPTVAALVNPERVPRVTFLVTAGEALNEHVRRQWAGKGLYQGKLSSHQYCYGPSETTNICTIRGPVTNDDLINNIGAPFQNTSAFVLEPDSQRLLPRGAIGELCFGGLQVFRGYMNLPDLNARKIIDHPQYGRIYRSGDMGLLLPDDSILFTGRSDDLVKIRGQRVELGEITAHILDNPEVEDCITLLLRTDTTGERLISFWVPKNSKEDVFAVLEPTSHQSVIQHVFQGMQSKLPSYMIPTHLVPISRMPLTAQVKIDKRILYSSYRSLSAATLEPATHGASLALETGDLSGQEDLMARILSETVKVPLAAISRTSSFFNLGLDSISAMQFSRALLHANVAEVSVSAILKNASLAALSRHCSQAVQQHGTDSVSLDRISEELARSLHSLTTAEDEPCTVIVKKIRPCTPLQEAMLAKTLGTQDLQYCNIMTFNLTGDVRRLRECWNEMFKRHEILRTAFVATSMSRFAFAQVVQGYQEPEWRELSSAEDNAECFSLALRSLLEARRPPVRLATRRVGCSTQLVFTCHHALYDGVAILTLLREVERLYHGERLPPPISYDHYLRHMIAQDASAGEDFWVSKLEDMEPCFFPVLNGGVANSRVTEGSLSTVRTLQLPLKEILRFCQSAAVSLLPLVQAAWAKLLYFYSGDEDICFGNIVSGRTLPGQDLDSLVAPCFNTLPVRARSHSLQTNMELVRQLHDFNIESLPFQLTPLRRINNRICEGQGYFFNSLLILQQPSAPLDASVWTLEADEGPMDVPIVCEVHQETHKNSLRLTLHYHSSLLSRRDADIVAETFDLALHSIINHPEKSVTDTSGFPSAILAISNPNFTILEPNEGVFLHSAFEDQARWHPDHVALDFEHPHRARTIWSYAELNEHANQIAHALMGQGIGKEDMVPLHMAKGPSFYASILGVLKAGAAFAPILPDLPSERKRFMLSELRPKLLLHTGLGGHSGIQGLDVTTLGDLPTNNPVILGMSRNSLAYCLYTSGSTGLPKAVSMEHYAPIQTIKSARDKVPWTTGSRLLQYAAVSFDMCYFDCFLAWSCGFTLCAAEQSSMLNDVGATIRSLNVDLVDLTPSVATTLAKSEVPSVRWLYCIGEPMTSDIVQEWGESCVNSYGPTEAAFCTTMYCPRSQTSANIIGEPFSSTCFTVLPPDGKSPLPVFGLGELCIGGAQLARGYLGRAELTAQKFITRDGNRLYKTGDMVRMLADGNFEFVGRTDDQVKIRGLRVELGEINNVIQAVDDRILGVTTQILRKNTSSKPQLVAFIVLPSSHDAQRDGVKSKAMSEVAKFLPAYMAPNFYIFLDAIPKSSAGKVDKNALENVFRSLDSIADMDTKPSQSQEYVWTETELQVRRVFARLSRTPLENIHPGTTIYQLGMDSISAVQIAAALRQEDCSVTATDVLKHMSSQALGHFIDHAIVDSSASITSFDFEAFDRQFRPQIVKSGIDVDTVETVRPCTPLQTGIISQFISSDGALYLNYIRMRLQEGTDVTRLRHAWTEAAKAHPILRTGFVHLRHAQPAMAMVTYTDAACELSWKEEVDVEATPVDHWLEITQRKASENLLSPPWSIRVVHEGEQFCLDLAMLHALYDAQSIDHILEDVVAVYEHSSVTSSARIEPALGNILHLSSKENTASIQFWERVAPKIPLTRFPNLAPLRFDPAPPGVISRVCAKPLVDLELGCRRANITLQTAGLAAWMSILSGYTGESSAACGLVLSGRAIEGAASVVFPCITTVPIVCNLNEDKRKVLEQLRAITAEVLQHQYTPLHEIQRLAGHPTEPLFDTIFTFQKIPVSETRRRPWEIVDEKASVEYPVSIELEPKGDELEMRLTFQPHIIPEPQAVLILQQLEHLLGEFIFLEDVQPREKIYDNRLYSITPAKETMLHSEVHSEVALLHELVEVSAFQVPDSIALEFATCLNRDRYASNTWTYAEFNAQGNRVANYLLAHGAQPGSMIGVCFDKCPEAYSAILGTLKAGCAFVAIDPGAPVARQTFILKDSAAKMVLSTTSFSSELKNKTQATVIDLDTLDLSQVSAGKPTLQRPIDPQDCSYCLYTSGTTGTPKGCEITHENVVQALLSFQRIFKGHWDDSSRWLQFASFHFDVSVLEQYWTWSVGIRLVSAPRDLIFDDLANTINVLGVTHIDLTPSLARLLHPDDVPSLCRGVFITGGESLKQEILDVWGPKGVIYNFYGPTEATIGCTVQPRVPYNGKPSNIGQQWDNVGTFVLTPGTDLPVFRGALGELCVSGKLVGKGYLNRPELTKERFAWLQRFDTRVYCTGDMVRLLHDGSFDFAGRADDQVKLRGQRLEIGEINSVIKGSDNGISDVATLVLKHEKQQKEQLVSFVAFDSRREREPHIILQPTKSLDAARDACHEKLPGYMVPTHFLVLSAMPLSTNNKADHKKLKEMYAALSVTALQELSAQASGDGQALSDTERRLSDVIAEFLHLEEKITKRSSLFELGLDSIAVIGLARALKQAGFSKATASIILKDPSVSRLAKALSKDTSDDGSVLATQQEIAAIQHRSRGEAAKSLGISAGDIEALAPCTPLQQGIIARALNSEQGAYFNSFHFKLSDTVNVKKLELAWRTAFDSVQILRTAFVGTRNGIVQAVPKTRGFPWCTHTSSKRESLSVFLKRLRKEWWLSNRSELRRPFELHFVKTLESKVLAVHLFHGLYDGIGVNMLFQAVWRLYNREHDLGQDMGPPFQDSLAHGPLRTQLGAQDFWKLHLVHASTRLLHPSIKTMGNGTISVSRTLEKIEGFETVRRKLHVTHQAVVQACWATVLHSYLGGSVILGVVASGRSIDFEGAERVIGPLFNTLPYQHTLRRRESWASIIEKVHDFNVAAQTFQHTPLRDIMKWVGRSPGEPLFDNLFVYQIADEDQEWAKNDVWQLEDDEPDADYSLALEVEQHPDGTLKVQLVAQQAVLDHETTDLLLDEFEWSLRAAVDNPRGIVELDSASTNEVSENGVTPTENNSTSCMDGASDFEWSSVAQAVREELARLAGVEVEDIQETTSIFELGLDSIDAIRLSSALKKRDIHLPVSEIMRNLTIASMATKVSESSMELNGQTTDTRFEDLKAQLEAALRKSDTVTNDVETILPATPLQEAMMVEMLASEYTEYYNHDVLELAPNADLHRLRASLSTVVQGSPILRTALVEVDDPNVESTFAQVVYRTPHHFWKAQNVNREPDFSEVIDTIRKDVVNQKSRGPLFHVNAIETPSHKYLIISIAHALYDGWSLSLLHSDLYKAYSDQYKPRPKYEPALREIMTASGADAASFWQEFLSGATVTSFERRKAINGEDLQCVHRVERRSKAKLAHLVTFVKKQNISLQALGQTVYILVLASYVRTLDVTFGCVVSGRDNEQMSEVLFPTMNTVAIRAVLHGSRAEMLQYVQDNLLKMRKWQHFPLRKAQALAGVHGRLFDSLFIYQKSQAERKAQEMPLYESVGGHSNVDYPVCVEMEVVDDQLVWRCAIKDEVFNRDGVDDFIDRLDAVLKALIEERNAPTIEYTSTGVLICDLPPFSIAPKPEESHGTTTSQMESHHTSDSVSLRVIREVLAQASRISEGEINDDMTIFHIGLDSISAMKVSSLLRKRSIKLAVSDLLKVGKISDLARLADQRMTEAEDIMQDAGAVLRDALQPIDLTQILQEAGIDQDDVEAVLPVTPGQMYMLTMWHNSGDTMFYSEFVYLIEEDMSFDDLCRSWGSVVSANYILRTHVVPIGDARNPWIQVVRRDAVASITDLTGKSEDAAPGTMNDAVLRQPYAHLIVTKTRKGWHLRLKIHHALYDGVSLPLLMEQFKHCCSGREPRMSSLSTYESFLASQSNAATVNERTAFWKKHLDDTMESAIRQPTSPIQSRTEVFQPALIGDLEPMDSLLRKRGVSTQSLFIATYARVYASLANISPNHDIVIGLYLANRSHPIPDLPTATFPTVNLVPLRVKRPQADDIWAVVDQVHQDMQEISNPVNSTVSLFEVSEWTGVRIDTFVNFLRLPDAEPKEAGARVGEEEDAIKVSQVGKWDERIARVTDVAFGKLLPGIDENADRVAEAYLVRSFLFVSGNRNLLILSQHAIDIEATICNGALDMGVFGPTEMLGLQEAKEIVEKVLREIERAVEIGGCE</sequence>
<dbReference type="InterPro" id="IPR023213">
    <property type="entry name" value="CAT-like_dom_sf"/>
</dbReference>
<evidence type="ECO:0000256" key="1">
    <source>
        <dbReference type="ARBA" id="ARBA00004924"/>
    </source>
</evidence>